<sequence length="70" mass="7478">MLSDDLKLSGDVKRSKSDEVVSLGKQLLPARSGEAPFSFRRSPVKRRSVSGVFLFGGGGEGIVTLVVPRC</sequence>
<organism evidence="1 2">
    <name type="scientific">Brassica cretica</name>
    <name type="common">Mustard</name>
    <dbReference type="NCBI Taxonomy" id="69181"/>
    <lineage>
        <taxon>Eukaryota</taxon>
        <taxon>Viridiplantae</taxon>
        <taxon>Streptophyta</taxon>
        <taxon>Embryophyta</taxon>
        <taxon>Tracheophyta</taxon>
        <taxon>Spermatophyta</taxon>
        <taxon>Magnoliopsida</taxon>
        <taxon>eudicotyledons</taxon>
        <taxon>Gunneridae</taxon>
        <taxon>Pentapetalae</taxon>
        <taxon>rosids</taxon>
        <taxon>malvids</taxon>
        <taxon>Brassicales</taxon>
        <taxon>Brassicaceae</taxon>
        <taxon>Brassiceae</taxon>
        <taxon>Brassica</taxon>
    </lineage>
</organism>
<dbReference type="Proteomes" id="UP000712600">
    <property type="component" value="Unassembled WGS sequence"/>
</dbReference>
<dbReference type="EMBL" id="QGKX02001621">
    <property type="protein sequence ID" value="KAF3501962.1"/>
    <property type="molecule type" value="Genomic_DNA"/>
</dbReference>
<protein>
    <submittedName>
        <fullName evidence="1">Uncharacterized protein</fullName>
    </submittedName>
</protein>
<dbReference type="AlphaFoldDB" id="A0A8S9ND30"/>
<reference evidence="1" key="1">
    <citation type="submission" date="2019-12" db="EMBL/GenBank/DDBJ databases">
        <title>Genome sequencing and annotation of Brassica cretica.</title>
        <authorList>
            <person name="Studholme D.J."/>
            <person name="Sarris P."/>
        </authorList>
    </citation>
    <scope>NUCLEOTIDE SEQUENCE</scope>
    <source>
        <strain evidence="1">PFS-109/04</strain>
        <tissue evidence="1">Leaf</tissue>
    </source>
</reference>
<name>A0A8S9ND30_BRACR</name>
<proteinExistence type="predicted"/>
<evidence type="ECO:0000313" key="1">
    <source>
        <dbReference type="EMBL" id="KAF3501962.1"/>
    </source>
</evidence>
<comment type="caution">
    <text evidence="1">The sequence shown here is derived from an EMBL/GenBank/DDBJ whole genome shotgun (WGS) entry which is preliminary data.</text>
</comment>
<gene>
    <name evidence="1" type="ORF">F2Q69_00045815</name>
</gene>
<evidence type="ECO:0000313" key="2">
    <source>
        <dbReference type="Proteomes" id="UP000712600"/>
    </source>
</evidence>
<accession>A0A8S9ND30</accession>